<dbReference type="Pfam" id="PF05016">
    <property type="entry name" value="ParE_toxin"/>
    <property type="match status" value="1"/>
</dbReference>
<dbReference type="SUPFAM" id="SSF143011">
    <property type="entry name" value="RelE-like"/>
    <property type="match status" value="1"/>
</dbReference>
<dbReference type="PANTHER" id="PTHR35601:SF1">
    <property type="entry name" value="TOXIN RELE"/>
    <property type="match status" value="1"/>
</dbReference>
<comment type="similarity">
    <text evidence="1">Belongs to the RelE toxin family.</text>
</comment>
<evidence type="ECO:0000313" key="3">
    <source>
        <dbReference type="EMBL" id="PAU95206.1"/>
    </source>
</evidence>
<dbReference type="EMBL" id="NSKE01000002">
    <property type="protein sequence ID" value="PAU95206.1"/>
    <property type="molecule type" value="Genomic_DNA"/>
</dbReference>
<proteinExistence type="inferred from homology"/>
<dbReference type="PANTHER" id="PTHR35601">
    <property type="entry name" value="TOXIN RELE"/>
    <property type="match status" value="1"/>
</dbReference>
<dbReference type="AlphaFoldDB" id="A0A2A2GBX4"/>
<protein>
    <submittedName>
        <fullName evidence="3">Plasmid stabilization protein</fullName>
    </submittedName>
</protein>
<dbReference type="Proteomes" id="UP000218831">
    <property type="component" value="Unassembled WGS sequence"/>
</dbReference>
<keyword evidence="2" id="KW-1277">Toxin-antitoxin system</keyword>
<evidence type="ECO:0000256" key="2">
    <source>
        <dbReference type="ARBA" id="ARBA00022649"/>
    </source>
</evidence>
<comment type="caution">
    <text evidence="3">The sequence shown here is derived from an EMBL/GenBank/DDBJ whole genome shotgun (WGS) entry which is preliminary data.</text>
</comment>
<sequence>MSNSFNLLFTNKAYKEVKKLDQDVQRQIIDAAEDLLRDPRPQNSRQLRGELSNYRRLRTGDYRVIYQIKDKELEIVVVRAGHRKDIYD</sequence>
<dbReference type="RefSeq" id="WP_095605332.1">
    <property type="nucleotide sequence ID" value="NZ_NSKE01000002.1"/>
</dbReference>
<dbReference type="InterPro" id="IPR007712">
    <property type="entry name" value="RelE/ParE_toxin"/>
</dbReference>
<evidence type="ECO:0000256" key="1">
    <source>
        <dbReference type="ARBA" id="ARBA00006226"/>
    </source>
</evidence>
<reference evidence="3 4" key="1">
    <citation type="submission" date="2017-08" db="EMBL/GenBank/DDBJ databases">
        <title>Aliifodinibius alkalisoli sp. nov., isolated from saline alkaline soil.</title>
        <authorList>
            <person name="Liu D."/>
            <person name="Zhang G."/>
        </authorList>
    </citation>
    <scope>NUCLEOTIDE SEQUENCE [LARGE SCALE GENOMIC DNA]</scope>
    <source>
        <strain evidence="3 4">WN023</strain>
    </source>
</reference>
<organism evidence="3 4">
    <name type="scientific">Fodinibius salipaludis</name>
    <dbReference type="NCBI Taxonomy" id="2032627"/>
    <lineage>
        <taxon>Bacteria</taxon>
        <taxon>Pseudomonadati</taxon>
        <taxon>Balneolota</taxon>
        <taxon>Balneolia</taxon>
        <taxon>Balneolales</taxon>
        <taxon>Balneolaceae</taxon>
        <taxon>Fodinibius</taxon>
    </lineage>
</organism>
<gene>
    <name evidence="3" type="ORF">CK503_03125</name>
</gene>
<dbReference type="OrthoDB" id="9805098at2"/>
<keyword evidence="4" id="KW-1185">Reference proteome</keyword>
<accession>A0A2A2GBX4</accession>
<dbReference type="NCBIfam" id="TIGR02385">
    <property type="entry name" value="RelE_StbE"/>
    <property type="match status" value="1"/>
</dbReference>
<name>A0A2A2GBX4_9BACT</name>
<dbReference type="InterPro" id="IPR035093">
    <property type="entry name" value="RelE/ParE_toxin_dom_sf"/>
</dbReference>
<dbReference type="Gene3D" id="3.30.2310.20">
    <property type="entry name" value="RelE-like"/>
    <property type="match status" value="1"/>
</dbReference>
<evidence type="ECO:0000313" key="4">
    <source>
        <dbReference type="Proteomes" id="UP000218831"/>
    </source>
</evidence>